<dbReference type="EMBL" id="REGW02000018">
    <property type="protein sequence ID" value="KAE8282657.1"/>
    <property type="molecule type" value="Genomic_DNA"/>
</dbReference>
<evidence type="ECO:0000259" key="14">
    <source>
        <dbReference type="PROSITE" id="PS50011"/>
    </source>
</evidence>
<feature type="region of interest" description="Disordered" evidence="13">
    <location>
        <begin position="574"/>
        <end position="597"/>
    </location>
</feature>
<evidence type="ECO:0000256" key="11">
    <source>
        <dbReference type="ARBA" id="ARBA00047899"/>
    </source>
</evidence>
<feature type="region of interest" description="Disordered" evidence="13">
    <location>
        <begin position="630"/>
        <end position="653"/>
    </location>
</feature>
<feature type="region of interest" description="Disordered" evidence="13">
    <location>
        <begin position="741"/>
        <end position="773"/>
    </location>
</feature>
<dbReference type="PROSITE" id="PS50011">
    <property type="entry name" value="PROTEIN_KINASE_DOM"/>
    <property type="match status" value="1"/>
</dbReference>
<name>A0A6G0HU99_LARCR</name>
<feature type="compositionally biased region" description="Polar residues" evidence="13">
    <location>
        <begin position="42"/>
        <end position="68"/>
    </location>
</feature>
<feature type="compositionally biased region" description="Polar residues" evidence="13">
    <location>
        <begin position="630"/>
        <end position="642"/>
    </location>
</feature>
<evidence type="ECO:0000256" key="2">
    <source>
        <dbReference type="ARBA" id="ARBA00004496"/>
    </source>
</evidence>
<dbReference type="CDD" id="cd14033">
    <property type="entry name" value="STKc_WNK4"/>
    <property type="match status" value="1"/>
</dbReference>
<keyword evidence="6" id="KW-0597">Phosphoprotein</keyword>
<evidence type="ECO:0000256" key="8">
    <source>
        <dbReference type="ARBA" id="ARBA00022741"/>
    </source>
</evidence>
<evidence type="ECO:0000256" key="12">
    <source>
        <dbReference type="ARBA" id="ARBA00048679"/>
    </source>
</evidence>
<evidence type="ECO:0000256" key="3">
    <source>
        <dbReference type="ARBA" id="ARBA00012513"/>
    </source>
</evidence>
<feature type="region of interest" description="Disordered" evidence="13">
    <location>
        <begin position="1"/>
        <end position="75"/>
    </location>
</feature>
<evidence type="ECO:0000313" key="16">
    <source>
        <dbReference type="Proteomes" id="UP000424527"/>
    </source>
</evidence>
<feature type="region of interest" description="Disordered" evidence="13">
    <location>
        <begin position="446"/>
        <end position="523"/>
    </location>
</feature>
<comment type="caution">
    <text evidence="15">The sequence shown here is derived from an EMBL/GenBank/DDBJ whole genome shotgun (WGS) entry which is preliminary data.</text>
</comment>
<keyword evidence="16" id="KW-1185">Reference proteome</keyword>
<protein>
    <recommendedName>
        <fullName evidence="3">non-specific serine/threonine protein kinase</fullName>
        <ecNumber evidence="3">2.7.11.1</ecNumber>
    </recommendedName>
</protein>
<dbReference type="GO" id="GO:0005524">
    <property type="term" value="F:ATP binding"/>
    <property type="evidence" value="ECO:0007669"/>
    <property type="project" value="UniProtKB-KW"/>
</dbReference>
<comment type="cofactor">
    <cofactor evidence="1">
        <name>Mg(2+)</name>
        <dbReference type="ChEBI" id="CHEBI:18420"/>
    </cofactor>
</comment>
<proteinExistence type="predicted"/>
<feature type="compositionally biased region" description="Low complexity" evidence="13">
    <location>
        <begin position="824"/>
        <end position="834"/>
    </location>
</feature>
<feature type="compositionally biased region" description="Basic and acidic residues" evidence="13">
    <location>
        <begin position="643"/>
        <end position="653"/>
    </location>
</feature>
<dbReference type="Gene3D" id="3.10.20.90">
    <property type="entry name" value="Phosphatidylinositol 3-kinase Catalytic Subunit, Chain A, domain 1"/>
    <property type="match status" value="2"/>
</dbReference>
<dbReference type="FunFam" id="3.30.200.20:FF:000494">
    <property type="entry name" value="serine/threonine-protein kinase WNK2 isoform X2"/>
    <property type="match status" value="1"/>
</dbReference>
<feature type="region of interest" description="Disordered" evidence="13">
    <location>
        <begin position="794"/>
        <end position="850"/>
    </location>
</feature>
<keyword evidence="7" id="KW-0808">Transferase</keyword>
<evidence type="ECO:0000256" key="7">
    <source>
        <dbReference type="ARBA" id="ARBA00022679"/>
    </source>
</evidence>
<evidence type="ECO:0000256" key="6">
    <source>
        <dbReference type="ARBA" id="ARBA00022553"/>
    </source>
</evidence>
<feature type="compositionally biased region" description="Pro residues" evidence="13">
    <location>
        <begin position="802"/>
        <end position="823"/>
    </location>
</feature>
<evidence type="ECO:0000313" key="15">
    <source>
        <dbReference type="EMBL" id="KAE8282657.1"/>
    </source>
</evidence>
<dbReference type="PANTHER" id="PTHR13902">
    <property type="entry name" value="SERINE/THREONINE-PROTEIN KINASE WNK WITH NO LYSINE -RELATED"/>
    <property type="match status" value="1"/>
</dbReference>
<dbReference type="FunFam" id="1.10.510.10:FF:000006">
    <property type="entry name" value="Serine/threonine-protein kinase WNK1 isoform 2"/>
    <property type="match status" value="1"/>
</dbReference>
<evidence type="ECO:0000256" key="4">
    <source>
        <dbReference type="ARBA" id="ARBA00022490"/>
    </source>
</evidence>
<dbReference type="InterPro" id="IPR008271">
    <property type="entry name" value="Ser/Thr_kinase_AS"/>
</dbReference>
<evidence type="ECO:0000256" key="13">
    <source>
        <dbReference type="SAM" id="MobiDB-lite"/>
    </source>
</evidence>
<comment type="catalytic activity">
    <reaction evidence="12">
        <text>L-seryl-[protein] + ATP = O-phospho-L-seryl-[protein] + ADP + H(+)</text>
        <dbReference type="Rhea" id="RHEA:17989"/>
        <dbReference type="Rhea" id="RHEA-COMP:9863"/>
        <dbReference type="Rhea" id="RHEA-COMP:11604"/>
        <dbReference type="ChEBI" id="CHEBI:15378"/>
        <dbReference type="ChEBI" id="CHEBI:29999"/>
        <dbReference type="ChEBI" id="CHEBI:30616"/>
        <dbReference type="ChEBI" id="CHEBI:83421"/>
        <dbReference type="ChEBI" id="CHEBI:456216"/>
        <dbReference type="EC" id="2.7.11.1"/>
    </reaction>
</comment>
<comment type="catalytic activity">
    <reaction evidence="11">
        <text>L-threonyl-[protein] + ATP = O-phospho-L-threonyl-[protein] + ADP + H(+)</text>
        <dbReference type="Rhea" id="RHEA:46608"/>
        <dbReference type="Rhea" id="RHEA-COMP:11060"/>
        <dbReference type="Rhea" id="RHEA-COMP:11605"/>
        <dbReference type="ChEBI" id="CHEBI:15378"/>
        <dbReference type="ChEBI" id="CHEBI:30013"/>
        <dbReference type="ChEBI" id="CHEBI:30616"/>
        <dbReference type="ChEBI" id="CHEBI:61977"/>
        <dbReference type="ChEBI" id="CHEBI:456216"/>
        <dbReference type="EC" id="2.7.11.1"/>
    </reaction>
</comment>
<evidence type="ECO:0000256" key="5">
    <source>
        <dbReference type="ARBA" id="ARBA00022527"/>
    </source>
</evidence>
<sequence>MLPWITDDQTKRPEEEEGEEEEEEEQSVPPLPLPPVTIPTSESALSAAASNQDVSSDSGEETTATFSDSNRETLPWQRETQEFNIEIGRGSFKTVYRGLDTETTVEVAWCELQTHRLNKTERQRFNEEVEMLKALQHPNIVRFFDSWKAMLRGHKCTILVTELMTSGTLKTYLRRFRQMKLKLLQRWSFQILKGLQFLHSRCPPILHRDLKCDNVFITGPSASVKIGDLGLATLKKASFAKSVIGTPEFMAPEMYEEKYDEAVDVYAFGMCMLEMATSEYPYSECQNAAQIYRKVTNGIKPNSFSKVKVPELKEIIEGCIRTNSSERFTVQDLLDHRFFQEQLGVHVDLAEDDNSSKAALKLWLRMDHNKKLHGKYKDNNAIEFLFELYKDVPEEVAQEMVVLGFVCEADYKLVAKAIRHRVTTIKRQREKQRRLLEEAVSCQKEAVIEEESDPAPQPPERTNQKPAAATSPSAAGKLDSEPAPAWIQAPPSVMVTSSSSSPVDSGISSVSSRAEGDDGKATGKHTPYSFATYCEIGSSFSSSGVPDNVETTPPPVTNPAPVSSVHAPALVAQETPHPETGPRPLTRTPSKAPPLPVLRFPKSIAVSSNTERPPSGSVCGFSSPVDSYASDVTSGLSDGNDGQSEKGNQEMTKREAMKQFRRRARARLKITGVSDLVDRVVECQLQTHNSKMVTFKFDLDGDNPEDIASVMIHRDFILPSERDGFILRMYDIIERAESMMHQQRPATLSESTSNLPAQGLSRTLSSSSLPDIAEAEPSPVKSIDFYIDSEATPSVRPLSFPHQPPLTPPLPPPRPHPPPPYHLPPQYHLQTPTPYTTPSPPRAPSLASPVSTVTPLLTPPLLILLLLSPSSSPSLAPL</sequence>
<dbReference type="Proteomes" id="UP000424527">
    <property type="component" value="Unassembled WGS sequence"/>
</dbReference>
<dbReference type="InterPro" id="IPR000719">
    <property type="entry name" value="Prot_kinase_dom"/>
</dbReference>
<dbReference type="Pfam" id="PF00069">
    <property type="entry name" value="Pkinase"/>
    <property type="match status" value="1"/>
</dbReference>
<feature type="compositionally biased region" description="Low complexity" evidence="13">
    <location>
        <begin position="492"/>
        <end position="512"/>
    </location>
</feature>
<keyword evidence="5" id="KW-0723">Serine/threonine-protein kinase</keyword>
<gene>
    <name evidence="15" type="ORF">D5F01_LYC18044</name>
</gene>
<feature type="domain" description="Protein kinase" evidence="14">
    <location>
        <begin position="81"/>
        <end position="339"/>
    </location>
</feature>
<evidence type="ECO:0000256" key="1">
    <source>
        <dbReference type="ARBA" id="ARBA00001946"/>
    </source>
</evidence>
<dbReference type="InterPro" id="IPR050588">
    <property type="entry name" value="WNK_Ser-Thr_kinase"/>
</dbReference>
<keyword evidence="10" id="KW-0067">ATP-binding</keyword>
<dbReference type="PROSITE" id="PS00108">
    <property type="entry name" value="PROTEIN_KINASE_ST"/>
    <property type="match status" value="1"/>
</dbReference>
<dbReference type="EC" id="2.7.11.1" evidence="3"/>
<dbReference type="GO" id="GO:0005737">
    <property type="term" value="C:cytoplasm"/>
    <property type="evidence" value="ECO:0007669"/>
    <property type="project" value="UniProtKB-SubCell"/>
</dbReference>
<organism evidence="15 16">
    <name type="scientific">Larimichthys crocea</name>
    <name type="common">Large yellow croaker</name>
    <name type="synonym">Pseudosciaena crocea</name>
    <dbReference type="NCBI Taxonomy" id="215358"/>
    <lineage>
        <taxon>Eukaryota</taxon>
        <taxon>Metazoa</taxon>
        <taxon>Chordata</taxon>
        <taxon>Craniata</taxon>
        <taxon>Vertebrata</taxon>
        <taxon>Euteleostomi</taxon>
        <taxon>Actinopterygii</taxon>
        <taxon>Neopterygii</taxon>
        <taxon>Teleostei</taxon>
        <taxon>Neoteleostei</taxon>
        <taxon>Acanthomorphata</taxon>
        <taxon>Eupercaria</taxon>
        <taxon>Sciaenidae</taxon>
        <taxon>Larimichthys</taxon>
    </lineage>
</organism>
<feature type="compositionally biased region" description="Polar residues" evidence="13">
    <location>
        <begin position="741"/>
        <end position="769"/>
    </location>
</feature>
<dbReference type="Pfam" id="PF24889">
    <property type="entry name" value="CCTL2_WNK"/>
    <property type="match status" value="1"/>
</dbReference>
<dbReference type="SMART" id="SM00220">
    <property type="entry name" value="S_TKc"/>
    <property type="match status" value="1"/>
</dbReference>
<dbReference type="InterPro" id="IPR056865">
    <property type="entry name" value="CCTL2_WNK"/>
</dbReference>
<dbReference type="InterPro" id="IPR024678">
    <property type="entry name" value="Kinase_OSR1/WNK_CCT"/>
</dbReference>
<dbReference type="AlphaFoldDB" id="A0A6G0HU99"/>
<dbReference type="FunFam" id="3.10.20.90:FF:000007">
    <property type="entry name" value="Serine/threonine-protein kinase WNK1 isoform 1"/>
    <property type="match status" value="1"/>
</dbReference>
<evidence type="ECO:0000256" key="10">
    <source>
        <dbReference type="ARBA" id="ARBA00022840"/>
    </source>
</evidence>
<keyword evidence="9 15" id="KW-0418">Kinase</keyword>
<accession>A0A6G0HU99</accession>
<reference evidence="15 16" key="1">
    <citation type="submission" date="2019-07" db="EMBL/GenBank/DDBJ databases">
        <title>Chromosome genome assembly for large yellow croaker.</title>
        <authorList>
            <person name="Xiao S."/>
        </authorList>
    </citation>
    <scope>NUCLEOTIDE SEQUENCE [LARGE SCALE GENOMIC DNA]</scope>
    <source>
        <strain evidence="15">JMULYC20181020</strain>
        <tissue evidence="15">Muscle</tissue>
    </source>
</reference>
<dbReference type="Pfam" id="PF12202">
    <property type="entry name" value="OSR1_C"/>
    <property type="match status" value="1"/>
</dbReference>
<dbReference type="Gene3D" id="3.30.200.20">
    <property type="entry name" value="Phosphorylase Kinase, domain 1"/>
    <property type="match status" value="1"/>
</dbReference>
<keyword evidence="4" id="KW-0963">Cytoplasm</keyword>
<dbReference type="GO" id="GO:0004674">
    <property type="term" value="F:protein serine/threonine kinase activity"/>
    <property type="evidence" value="ECO:0007669"/>
    <property type="project" value="UniProtKB-KW"/>
</dbReference>
<keyword evidence="8" id="KW-0547">Nucleotide-binding</keyword>
<feature type="compositionally biased region" description="Polar residues" evidence="13">
    <location>
        <begin position="460"/>
        <end position="473"/>
    </location>
</feature>
<feature type="compositionally biased region" description="Acidic residues" evidence="13">
    <location>
        <begin position="15"/>
        <end position="26"/>
    </location>
</feature>
<comment type="subcellular location">
    <subcellularLocation>
        <location evidence="2">Cytoplasm</location>
    </subcellularLocation>
</comment>
<evidence type="ECO:0000256" key="9">
    <source>
        <dbReference type="ARBA" id="ARBA00022777"/>
    </source>
</evidence>
<dbReference type="InterPro" id="IPR011009">
    <property type="entry name" value="Kinase-like_dom_sf"/>
</dbReference>
<dbReference type="SUPFAM" id="SSF56112">
    <property type="entry name" value="Protein kinase-like (PK-like)"/>
    <property type="match status" value="1"/>
</dbReference>
<dbReference type="Gene3D" id="1.10.510.10">
    <property type="entry name" value="Transferase(Phosphotransferase) domain 1"/>
    <property type="match status" value="1"/>
</dbReference>